<accession>A0A2J6T1H8</accession>
<dbReference type="InParanoid" id="A0A2J6T1H8"/>
<dbReference type="Proteomes" id="UP000235371">
    <property type="component" value="Unassembled WGS sequence"/>
</dbReference>
<keyword evidence="2" id="KW-1185">Reference proteome</keyword>
<organism evidence="1 2">
    <name type="scientific">Hyaloscypha bicolor E</name>
    <dbReference type="NCBI Taxonomy" id="1095630"/>
    <lineage>
        <taxon>Eukaryota</taxon>
        <taxon>Fungi</taxon>
        <taxon>Dikarya</taxon>
        <taxon>Ascomycota</taxon>
        <taxon>Pezizomycotina</taxon>
        <taxon>Leotiomycetes</taxon>
        <taxon>Helotiales</taxon>
        <taxon>Hyaloscyphaceae</taxon>
        <taxon>Hyaloscypha</taxon>
        <taxon>Hyaloscypha bicolor</taxon>
    </lineage>
</organism>
<evidence type="ECO:0000313" key="2">
    <source>
        <dbReference type="Proteomes" id="UP000235371"/>
    </source>
</evidence>
<proteinExistence type="predicted"/>
<dbReference type="RefSeq" id="XP_024733773.1">
    <property type="nucleotide sequence ID" value="XM_024883436.1"/>
</dbReference>
<name>A0A2J6T1H8_9HELO</name>
<gene>
    <name evidence="1" type="ORF">K444DRAFT_632029</name>
</gene>
<dbReference type="AlphaFoldDB" id="A0A2J6T1H8"/>
<reference evidence="1 2" key="1">
    <citation type="submission" date="2016-04" db="EMBL/GenBank/DDBJ databases">
        <title>A degradative enzymes factory behind the ericoid mycorrhizal symbiosis.</title>
        <authorList>
            <consortium name="DOE Joint Genome Institute"/>
            <person name="Martino E."/>
            <person name="Morin E."/>
            <person name="Grelet G."/>
            <person name="Kuo A."/>
            <person name="Kohler A."/>
            <person name="Daghino S."/>
            <person name="Barry K."/>
            <person name="Choi C."/>
            <person name="Cichocki N."/>
            <person name="Clum A."/>
            <person name="Copeland A."/>
            <person name="Hainaut M."/>
            <person name="Haridas S."/>
            <person name="Labutti K."/>
            <person name="Lindquist E."/>
            <person name="Lipzen A."/>
            <person name="Khouja H.-R."/>
            <person name="Murat C."/>
            <person name="Ohm R."/>
            <person name="Olson A."/>
            <person name="Spatafora J."/>
            <person name="Veneault-Fourrey C."/>
            <person name="Henrissat B."/>
            <person name="Grigoriev I."/>
            <person name="Martin F."/>
            <person name="Perotto S."/>
        </authorList>
    </citation>
    <scope>NUCLEOTIDE SEQUENCE [LARGE SCALE GENOMIC DNA]</scope>
    <source>
        <strain evidence="1 2">E</strain>
    </source>
</reference>
<evidence type="ECO:0000313" key="1">
    <source>
        <dbReference type="EMBL" id="PMD56869.1"/>
    </source>
</evidence>
<dbReference type="GeneID" id="36591513"/>
<dbReference type="EMBL" id="KZ613847">
    <property type="protein sequence ID" value="PMD56869.1"/>
    <property type="molecule type" value="Genomic_DNA"/>
</dbReference>
<protein>
    <submittedName>
        <fullName evidence="1">Uncharacterized protein</fullName>
    </submittedName>
</protein>
<sequence>MASLSGCQAVKVVDTRVRRSVLLGFLPDVQALLHPALAAEPRRKSIDHLNETKQRLSEVQRAFCGIRATEAVVLQTDLDQRNLRELGRTEDDVEIRKRPWLGRALALHARLRIREAADQICAYHSPPRRKFKRINLV</sequence>